<dbReference type="Gene3D" id="2.40.50.100">
    <property type="match status" value="1"/>
</dbReference>
<feature type="domain" description="DNA-directed RNA polymerase beta subunit external 1" evidence="13">
    <location>
        <begin position="689"/>
        <end position="756"/>
    </location>
</feature>
<evidence type="ECO:0000256" key="7">
    <source>
        <dbReference type="RuleBase" id="RU000434"/>
    </source>
</evidence>
<name>A0A0H3DKT1_MYCPB</name>
<dbReference type="Gene3D" id="2.30.150.10">
    <property type="entry name" value="DNA-directed RNA polymerase, beta subunit, external 1 domain"/>
    <property type="match status" value="1"/>
</dbReference>
<dbReference type="Pfam" id="PF00562">
    <property type="entry name" value="RNA_pol_Rpb2_6"/>
    <property type="match status" value="1"/>
</dbReference>
<evidence type="ECO:0000256" key="3">
    <source>
        <dbReference type="ARBA" id="ARBA00022695"/>
    </source>
</evidence>
<evidence type="ECO:0000256" key="8">
    <source>
        <dbReference type="RuleBase" id="RU363031"/>
    </source>
</evidence>
<feature type="domain" description="DNA-directed RNA polymerase subunit 2 hybrid-binding" evidence="9">
    <location>
        <begin position="818"/>
        <end position="1280"/>
    </location>
</feature>
<gene>
    <name evidence="6 14" type="primary">rpoB</name>
    <name evidence="14" type="ordered locus">MPNE_0604</name>
</gene>
<dbReference type="Pfam" id="PF10385">
    <property type="entry name" value="RNA_pol_Rpb2_45"/>
    <property type="match status" value="1"/>
</dbReference>
<feature type="domain" description="RNA polymerase Rpb2" evidence="12">
    <location>
        <begin position="611"/>
        <end position="679"/>
    </location>
</feature>
<dbReference type="InterPro" id="IPR014724">
    <property type="entry name" value="RNA_pol_RPB2_OB-fold"/>
</dbReference>
<evidence type="ECO:0000256" key="2">
    <source>
        <dbReference type="ARBA" id="ARBA00022679"/>
    </source>
</evidence>
<dbReference type="HAMAP" id="MF_01321">
    <property type="entry name" value="RNApol_bact_RpoB"/>
    <property type="match status" value="1"/>
</dbReference>
<evidence type="ECO:0000313" key="15">
    <source>
        <dbReference type="Proteomes" id="UP000007756"/>
    </source>
</evidence>
<evidence type="ECO:0000259" key="12">
    <source>
        <dbReference type="Pfam" id="PF04565"/>
    </source>
</evidence>
<dbReference type="Pfam" id="PF04563">
    <property type="entry name" value="RNA_pol_Rpb2_1"/>
    <property type="match status" value="1"/>
</dbReference>
<dbReference type="Gene3D" id="3.90.1100.10">
    <property type="match status" value="2"/>
</dbReference>
<dbReference type="Pfam" id="PF04560">
    <property type="entry name" value="RNA_pol_Rpb2_7"/>
    <property type="match status" value="1"/>
</dbReference>
<dbReference type="Pfam" id="PF04565">
    <property type="entry name" value="RNA_pol_Rpb2_3"/>
    <property type="match status" value="1"/>
</dbReference>
<organism evidence="14 15">
    <name type="scientific">Mycoplasmoides pneumoniae (strain ATCC 15531 / DSM 23978 / CIP 103766 / NBRC 14401 / NCTC 10119 / FH)</name>
    <name type="common">Mycoplasma pneumoniae</name>
    <dbReference type="NCBI Taxonomy" id="722438"/>
    <lineage>
        <taxon>Bacteria</taxon>
        <taxon>Bacillati</taxon>
        <taxon>Mycoplasmatota</taxon>
        <taxon>Mycoplasmoidales</taxon>
        <taxon>Mycoplasmoidaceae</taxon>
        <taxon>Mycoplasmoides</taxon>
    </lineage>
</organism>
<dbReference type="Gene3D" id="3.90.1110.10">
    <property type="entry name" value="RNA polymerase Rpb2, domain 2"/>
    <property type="match status" value="1"/>
</dbReference>
<dbReference type="CDD" id="cd00653">
    <property type="entry name" value="RNA_pol_B_RPB2"/>
    <property type="match status" value="1"/>
</dbReference>
<dbReference type="eggNOG" id="COG0085">
    <property type="taxonomic scope" value="Bacteria"/>
</dbReference>
<dbReference type="STRING" id="722438.F539_02910"/>
<dbReference type="PaxDb" id="722438-MPNE_0604"/>
<dbReference type="InterPro" id="IPR037034">
    <property type="entry name" value="RNA_pol_Rpb2_2_sf"/>
</dbReference>
<dbReference type="InterPro" id="IPR007641">
    <property type="entry name" value="RNA_pol_Rpb2_7"/>
</dbReference>
<evidence type="ECO:0000256" key="4">
    <source>
        <dbReference type="ARBA" id="ARBA00023163"/>
    </source>
</evidence>
<dbReference type="Gene3D" id="2.40.270.10">
    <property type="entry name" value="DNA-directed RNA polymerase, subunit 2, domain 6"/>
    <property type="match status" value="2"/>
</dbReference>
<dbReference type="InterPro" id="IPR007644">
    <property type="entry name" value="RNA_pol_bsu_protrusion"/>
</dbReference>
<evidence type="ECO:0000259" key="11">
    <source>
        <dbReference type="Pfam" id="PF04563"/>
    </source>
</evidence>
<feature type="domain" description="RNA polymerase beta subunit protrusion" evidence="11">
    <location>
        <begin position="32"/>
        <end position="559"/>
    </location>
</feature>
<dbReference type="GO" id="GO:0003677">
    <property type="term" value="F:DNA binding"/>
    <property type="evidence" value="ECO:0007669"/>
    <property type="project" value="UniProtKB-UniRule"/>
</dbReference>
<dbReference type="GO" id="GO:0006351">
    <property type="term" value="P:DNA-templated transcription"/>
    <property type="evidence" value="ECO:0007669"/>
    <property type="project" value="UniProtKB-UniRule"/>
</dbReference>
<dbReference type="InterPro" id="IPR042107">
    <property type="entry name" value="DNA-dir_RNA_pol_bsu_ext_1_sf"/>
</dbReference>
<proteinExistence type="inferred from homology"/>
<dbReference type="GO" id="GO:0000428">
    <property type="term" value="C:DNA-directed RNA polymerase complex"/>
    <property type="evidence" value="ECO:0007669"/>
    <property type="project" value="UniProtKB-KW"/>
</dbReference>
<dbReference type="InterPro" id="IPR007120">
    <property type="entry name" value="DNA-dir_RNAP_su2_dom"/>
</dbReference>
<comment type="subunit">
    <text evidence="6 8">The RNAP catalytic core consists of 2 alpha, 1 beta, 1 beta' and 1 omega subunit. When a sigma factor is associated with the core the holoenzyme is formed, which can initiate transcription.</text>
</comment>
<dbReference type="Proteomes" id="UP000007756">
    <property type="component" value="Chromosome"/>
</dbReference>
<comment type="function">
    <text evidence="6 8">DNA-dependent RNA polymerase catalyzes the transcription of DNA into RNA using the four ribonucleoside triphosphates as substrates.</text>
</comment>
<keyword evidence="2 6" id="KW-0808">Transferase</keyword>
<evidence type="ECO:0000256" key="6">
    <source>
        <dbReference type="HAMAP-Rule" id="MF_01321"/>
    </source>
</evidence>
<dbReference type="Gene3D" id="3.90.1800.10">
    <property type="entry name" value="RNA polymerase alpha subunit dimerisation domain"/>
    <property type="match status" value="1"/>
</dbReference>
<keyword evidence="3 6" id="KW-0548">Nucleotidyltransferase</keyword>
<protein>
    <recommendedName>
        <fullName evidence="6 8">DNA-directed RNA polymerase subunit beta</fullName>
        <shortName evidence="6">RNAP subunit beta</shortName>
        <ecNumber evidence="6 8">2.7.7.6</ecNumber>
    </recommendedName>
    <alternativeName>
        <fullName evidence="6">RNA polymerase subunit beta</fullName>
    </alternativeName>
    <alternativeName>
        <fullName evidence="6">Transcriptase subunit beta</fullName>
    </alternativeName>
</protein>
<evidence type="ECO:0000259" key="13">
    <source>
        <dbReference type="Pfam" id="PF10385"/>
    </source>
</evidence>
<feature type="domain" description="RNA polymerase Rpb2" evidence="10">
    <location>
        <begin position="1282"/>
        <end position="1356"/>
    </location>
</feature>
<dbReference type="InterPro" id="IPR015712">
    <property type="entry name" value="DNA-dir_RNA_pol_su2"/>
</dbReference>
<dbReference type="InterPro" id="IPR007645">
    <property type="entry name" value="RNA_pol_Rpb2_3"/>
</dbReference>
<evidence type="ECO:0000259" key="9">
    <source>
        <dbReference type="Pfam" id="PF00562"/>
    </source>
</evidence>
<sequence length="1391" mass="155640">MSQKPSFFQKKYSPTATRRYYGKIATDFVQPNLADIQIRSYQTFLDHDLENLIAAYFPIKSPNDRYTINFKGLRRTAPERNEAQSRSESKTYEIGIYADLELIDSATGTIKKPRKSKKNSATSSVDGVFLTNLPLITRDGVFIVNGIEKFVIAQITRSPGIYMLTKSQLKLSSSRKRVQEGYVCEVLPANGSVMLIYISNKKKIEDAFVQILLRDAVREGAKIFPITTLLKAFGMSGKEILKVFKNNEFITRSLEAEVYNAKDFLNNVDPEIKNLLREFRDGKTDLRRKGIASDQKIRSLVSDYVLLEKEHKALSEAKPNDPKVGQLEADMDELMDKIITERAAKHIVHELSISLRGLENTDECPENSYHALLCSRFFRQRRYNLSAAGRYKVSRKLRITERIYQKTLACDLHLKNGELLLKKGTLLVKEEIDKIKQAAQNNQIDFVQKIKLTTDGSAVNLSPESLLYESLDVYVNNDNFDVSVPVVGIHNDNDLNKAITLSDFIASISYVINIPSAIGKYDDIDHLGNKRVKLINELISSRLESGITRMERFLKEKLTIADGVNRGQQINEEGQVIEQAEKKELTIKSLINSKPIQIVIRDFFNTHQLTQFLDHQNPLSELSNKRRISAMGPGGISREDPNLDIRDVHYSQYGRICPIETPEGMNIGLIMSLASFAKIDENGFLMAPYRKIKNGVITDEVEYLTALREDEHIIAEISSLVNIDENNKILDKEIIGRYRSMQGLYDPSKIDYIDVAPHQVVSIGSSLIPFLENDDSARALMGTNMQRQAYPLIKPYAPVVGTGQEYKIARDSGLTMLAPCSGTVKYVDNSKITIESDSGEQHTLDLIKFERSNQNTCYNHVPLVEKGQRVTKDEVIADGPAVNKSELSLGQNVLVAFTTWNGYNYEDAIVISERLVKDDVLTSLTINEYVAQCLSTKNGDEQITRDIPNVSDANKRYLDENGIIMVGAEVKEGDVLVGKVSPKGQVEVSPEEKLFKAIFPESVQNVRDSSLKLPHGGDGIVSCVKRFSIANGNELNDGVIEMIKVYVVQKRKIQIGDKLAGRHGNKGVISKVVPVADMPHLEDGTPVDILLNPLGVPSRMNIGQIFEMHLGYAAHNLAKRMLISACFDDKKAQALSTEINQPQYKLDRLITGLKAQITNRGLKDEQAALAQLNNGDIALVLKEIGMSFDDLHFKVATPIFQGVNFQDLQDIMDEAGLKPAETHGKFKLIDGRTGLPFEKPISLGIMYMMKLNHMVDDKIHARAVGPYSKITQQPLGGKSQNGGQRFGEMEVWALEAYGAAYNLQELLTIKSDDVQGRNKAYAAIVKGAAFPEPGIPESFKLLTKELQGLALSVSFIYDDNTQQDSNNVSILQADGEQDDLFNDFEFDTEGY</sequence>
<dbReference type="EMBL" id="CP002077">
    <property type="protein sequence ID" value="ADK86844.1"/>
    <property type="molecule type" value="Genomic_DNA"/>
</dbReference>
<dbReference type="PANTHER" id="PTHR20856">
    <property type="entry name" value="DNA-DIRECTED RNA POLYMERASE I SUBUNIT 2"/>
    <property type="match status" value="1"/>
</dbReference>
<dbReference type="InterPro" id="IPR019462">
    <property type="entry name" value="DNA-dir_RNA_pol_bsu_external_1"/>
</dbReference>
<evidence type="ECO:0000256" key="1">
    <source>
        <dbReference type="ARBA" id="ARBA00022478"/>
    </source>
</evidence>
<evidence type="ECO:0000259" key="10">
    <source>
        <dbReference type="Pfam" id="PF04560"/>
    </source>
</evidence>
<accession>A0A0H3DKT1</accession>
<dbReference type="InterPro" id="IPR037033">
    <property type="entry name" value="DNA-dir_RNAP_su2_hyb_sf"/>
</dbReference>
<dbReference type="NCBIfam" id="NF001616">
    <property type="entry name" value="PRK00405.1"/>
    <property type="match status" value="1"/>
</dbReference>
<comment type="similarity">
    <text evidence="6 7">Belongs to the RNA polymerase beta chain family.</text>
</comment>
<keyword evidence="1 6" id="KW-0240">DNA-directed RNA polymerase</keyword>
<evidence type="ECO:0000256" key="5">
    <source>
        <dbReference type="ARBA" id="ARBA00048552"/>
    </source>
</evidence>
<dbReference type="HOGENOM" id="CLU_000524_4_1_14"/>
<evidence type="ECO:0000313" key="14">
    <source>
        <dbReference type="EMBL" id="ADK86844.1"/>
    </source>
</evidence>
<dbReference type="InterPro" id="IPR010243">
    <property type="entry name" value="RNA_pol_bsu_bac"/>
</dbReference>
<dbReference type="KEGG" id="mpj:MPNE_0604"/>
<keyword evidence="4 6" id="KW-0804">Transcription</keyword>
<reference evidence="14 15" key="1">
    <citation type="journal article" date="2010" name="Appl. Environ. Microbiol.">
        <title>Targeted chromosomal knockouts in Mycoplasma pneumoniae.</title>
        <authorList>
            <person name="Krishnakumar R."/>
            <person name="Assad-Garcia N."/>
            <person name="Benders G.A."/>
            <person name="Phan Q."/>
            <person name="Montague M.G."/>
            <person name="Glass J.I."/>
        </authorList>
    </citation>
    <scope>NUCLEOTIDE SEQUENCE [LARGE SCALE GENOMIC DNA]</scope>
    <source>
        <strain evidence="15">ATCC 15531 / DSM 22911 / NBRC 14401 / NCTC 10119 / FH</strain>
    </source>
</reference>
<dbReference type="InterPro" id="IPR007121">
    <property type="entry name" value="RNA_pol_bsu_CS"/>
</dbReference>
<dbReference type="PATRIC" id="fig|722438.3.peg.582"/>
<dbReference type="Gene3D" id="2.40.50.150">
    <property type="match status" value="1"/>
</dbReference>
<dbReference type="EC" id="2.7.7.6" evidence="6 8"/>
<dbReference type="PROSITE" id="PS01166">
    <property type="entry name" value="RNA_POL_BETA"/>
    <property type="match status" value="1"/>
</dbReference>
<dbReference type="SUPFAM" id="SSF64484">
    <property type="entry name" value="beta and beta-prime subunits of DNA dependent RNA-polymerase"/>
    <property type="match status" value="1"/>
</dbReference>
<dbReference type="GO" id="GO:0032549">
    <property type="term" value="F:ribonucleoside binding"/>
    <property type="evidence" value="ECO:0007669"/>
    <property type="project" value="InterPro"/>
</dbReference>
<dbReference type="GO" id="GO:0003899">
    <property type="term" value="F:DNA-directed RNA polymerase activity"/>
    <property type="evidence" value="ECO:0007669"/>
    <property type="project" value="UniProtKB-UniRule"/>
</dbReference>
<dbReference type="NCBIfam" id="TIGR02013">
    <property type="entry name" value="rpoB"/>
    <property type="match status" value="1"/>
</dbReference>
<comment type="catalytic activity">
    <reaction evidence="5 6 8">
        <text>RNA(n) + a ribonucleoside 5'-triphosphate = RNA(n+1) + diphosphate</text>
        <dbReference type="Rhea" id="RHEA:21248"/>
        <dbReference type="Rhea" id="RHEA-COMP:14527"/>
        <dbReference type="Rhea" id="RHEA-COMP:17342"/>
        <dbReference type="ChEBI" id="CHEBI:33019"/>
        <dbReference type="ChEBI" id="CHEBI:61557"/>
        <dbReference type="ChEBI" id="CHEBI:140395"/>
        <dbReference type="EC" id="2.7.7.6"/>
    </reaction>
</comment>